<dbReference type="Proteomes" id="UP001172457">
    <property type="component" value="Chromosome 4"/>
</dbReference>
<dbReference type="InterPro" id="IPR036047">
    <property type="entry name" value="F-box-like_dom_sf"/>
</dbReference>
<dbReference type="PANTHER" id="PTHR31672">
    <property type="entry name" value="BNACNNG10540D PROTEIN"/>
    <property type="match status" value="1"/>
</dbReference>
<evidence type="ECO:0000256" key="1">
    <source>
        <dbReference type="SAM" id="MobiDB-lite"/>
    </source>
</evidence>
<dbReference type="Pfam" id="PF07734">
    <property type="entry name" value="FBA_1"/>
    <property type="match status" value="1"/>
</dbReference>
<dbReference type="EMBL" id="JARYMX010000004">
    <property type="protein sequence ID" value="KAJ9550917.1"/>
    <property type="molecule type" value="Genomic_DNA"/>
</dbReference>
<evidence type="ECO:0000259" key="2">
    <source>
        <dbReference type="Pfam" id="PF07734"/>
    </source>
</evidence>
<feature type="compositionally biased region" description="Low complexity" evidence="1">
    <location>
        <begin position="90"/>
        <end position="103"/>
    </location>
</feature>
<comment type="caution">
    <text evidence="3">The sequence shown here is derived from an EMBL/GenBank/DDBJ whole genome shotgun (WGS) entry which is preliminary data.</text>
</comment>
<sequence>MSRDKLFSCIRCRKSRKVESSGSGFNSERGEQRIVSAFCCFWDSRDSSTMSSVLGQTPKLPFVAVAAGRRFMIKINKSRVLSPSLTPSMGAGTATGTGSNTAADGRGTVKNGRYGVGRVVRLPVKSLIQFRWVCKAWKSLIDSSPFIADHNSEENFVCFVDDDDCFPQNKFAPAVPPIFRLFWPFNTTIHSSCGLLCLEGFLREPDNSETQTVVLWNPSIRKSIAIVVPNDDAPSRFVYAATSRVFPFVGFGVCPETKDPKLNKISSRNDDENQVRVFTLSSREWRCLSSNHLPRKSLEFNNYSHTVIGRFLYGLAFDGEFYLTWSFDFSTDEFREVPLPDSLRRSYLDMSKVRESLVLIHDNDGYFSSTNIDVFDVWMMMEDGAFTKLFAIKKDSVERILGFKNKNASIERILGFKNKHVELMNFCTCESPYDLGCVD</sequence>
<dbReference type="PANTHER" id="PTHR31672:SF10">
    <property type="entry name" value="F-BOX DOMAIN-CONTAINING PROTEIN"/>
    <property type="match status" value="1"/>
</dbReference>
<evidence type="ECO:0000313" key="4">
    <source>
        <dbReference type="Proteomes" id="UP001172457"/>
    </source>
</evidence>
<organism evidence="3 4">
    <name type="scientific">Centaurea solstitialis</name>
    <name type="common">yellow star-thistle</name>
    <dbReference type="NCBI Taxonomy" id="347529"/>
    <lineage>
        <taxon>Eukaryota</taxon>
        <taxon>Viridiplantae</taxon>
        <taxon>Streptophyta</taxon>
        <taxon>Embryophyta</taxon>
        <taxon>Tracheophyta</taxon>
        <taxon>Spermatophyta</taxon>
        <taxon>Magnoliopsida</taxon>
        <taxon>eudicotyledons</taxon>
        <taxon>Gunneridae</taxon>
        <taxon>Pentapetalae</taxon>
        <taxon>asterids</taxon>
        <taxon>campanulids</taxon>
        <taxon>Asterales</taxon>
        <taxon>Asteraceae</taxon>
        <taxon>Carduoideae</taxon>
        <taxon>Cardueae</taxon>
        <taxon>Centaureinae</taxon>
        <taxon>Centaurea</taxon>
    </lineage>
</organism>
<dbReference type="NCBIfam" id="TIGR01640">
    <property type="entry name" value="F_box_assoc_1"/>
    <property type="match status" value="1"/>
</dbReference>
<name>A0AA38TGC2_9ASTR</name>
<dbReference type="AlphaFoldDB" id="A0AA38TGC2"/>
<proteinExistence type="predicted"/>
<dbReference type="SUPFAM" id="SSF81383">
    <property type="entry name" value="F-box domain"/>
    <property type="match status" value="1"/>
</dbReference>
<protein>
    <recommendedName>
        <fullName evidence="2">F-box associated beta-propeller type 1 domain-containing protein</fullName>
    </recommendedName>
</protein>
<feature type="region of interest" description="Disordered" evidence="1">
    <location>
        <begin position="86"/>
        <end position="107"/>
    </location>
</feature>
<dbReference type="InterPro" id="IPR017451">
    <property type="entry name" value="F-box-assoc_interact_dom"/>
</dbReference>
<accession>A0AA38TGC2</accession>
<keyword evidence="4" id="KW-1185">Reference proteome</keyword>
<dbReference type="InterPro" id="IPR006527">
    <property type="entry name" value="F-box-assoc_dom_typ1"/>
</dbReference>
<evidence type="ECO:0000313" key="3">
    <source>
        <dbReference type="EMBL" id="KAJ9550917.1"/>
    </source>
</evidence>
<reference evidence="3" key="1">
    <citation type="submission" date="2023-03" db="EMBL/GenBank/DDBJ databases">
        <title>Chromosome-scale reference genome and RAD-based genetic map of yellow starthistle (Centaurea solstitialis) reveal putative structural variation and QTLs associated with invader traits.</title>
        <authorList>
            <person name="Reatini B."/>
            <person name="Cang F.A."/>
            <person name="Jiang Q."/>
            <person name="Mckibben M.T.W."/>
            <person name="Barker M.S."/>
            <person name="Rieseberg L.H."/>
            <person name="Dlugosch K.M."/>
        </authorList>
    </citation>
    <scope>NUCLEOTIDE SEQUENCE</scope>
    <source>
        <strain evidence="3">CAN-66</strain>
        <tissue evidence="3">Leaf</tissue>
    </source>
</reference>
<gene>
    <name evidence="3" type="ORF">OSB04_014962</name>
</gene>
<feature type="domain" description="F-box associated beta-propeller type 1" evidence="2">
    <location>
        <begin position="210"/>
        <end position="380"/>
    </location>
</feature>
<dbReference type="InterPro" id="IPR050796">
    <property type="entry name" value="SCF_F-box_component"/>
</dbReference>